<name>A0A2K3K5A0_TRIPR</name>
<dbReference type="EMBL" id="ASHM01141814">
    <property type="protein sequence ID" value="PNX61442.1"/>
    <property type="molecule type" value="Genomic_DNA"/>
</dbReference>
<sequence length="48" mass="4981">MSIFGSLLVIRGLVKEGILGKPVNTDSSKAVCYDMKEVAARSAASAPV</sequence>
<organism evidence="1 2">
    <name type="scientific">Trifolium pratense</name>
    <name type="common">Red clover</name>
    <dbReference type="NCBI Taxonomy" id="57577"/>
    <lineage>
        <taxon>Eukaryota</taxon>
        <taxon>Viridiplantae</taxon>
        <taxon>Streptophyta</taxon>
        <taxon>Embryophyta</taxon>
        <taxon>Tracheophyta</taxon>
        <taxon>Spermatophyta</taxon>
        <taxon>Magnoliopsida</taxon>
        <taxon>eudicotyledons</taxon>
        <taxon>Gunneridae</taxon>
        <taxon>Pentapetalae</taxon>
        <taxon>rosids</taxon>
        <taxon>fabids</taxon>
        <taxon>Fabales</taxon>
        <taxon>Fabaceae</taxon>
        <taxon>Papilionoideae</taxon>
        <taxon>50 kb inversion clade</taxon>
        <taxon>NPAAA clade</taxon>
        <taxon>Hologalegina</taxon>
        <taxon>IRL clade</taxon>
        <taxon>Trifolieae</taxon>
        <taxon>Trifolium</taxon>
    </lineage>
</organism>
<gene>
    <name evidence="1" type="ORF">L195_g060666</name>
</gene>
<protein>
    <submittedName>
        <fullName evidence="1">Uncharacterized protein</fullName>
    </submittedName>
</protein>
<reference evidence="1 2" key="1">
    <citation type="journal article" date="2014" name="Am. J. Bot.">
        <title>Genome assembly and annotation for red clover (Trifolium pratense; Fabaceae).</title>
        <authorList>
            <person name="Istvanek J."/>
            <person name="Jaros M."/>
            <person name="Krenek A."/>
            <person name="Repkova J."/>
        </authorList>
    </citation>
    <scope>NUCLEOTIDE SEQUENCE [LARGE SCALE GENOMIC DNA]</scope>
    <source>
        <strain evidence="2">cv. Tatra</strain>
        <tissue evidence="1">Young leaves</tissue>
    </source>
</reference>
<reference evidence="1 2" key="2">
    <citation type="journal article" date="2017" name="Front. Plant Sci.">
        <title>Gene Classification and Mining of Molecular Markers Useful in Red Clover (Trifolium pratense) Breeding.</title>
        <authorList>
            <person name="Istvanek J."/>
            <person name="Dluhosova J."/>
            <person name="Dluhos P."/>
            <person name="Patkova L."/>
            <person name="Nedelnik J."/>
            <person name="Repkova J."/>
        </authorList>
    </citation>
    <scope>NUCLEOTIDE SEQUENCE [LARGE SCALE GENOMIC DNA]</scope>
    <source>
        <strain evidence="2">cv. Tatra</strain>
        <tissue evidence="1">Young leaves</tissue>
    </source>
</reference>
<evidence type="ECO:0000313" key="2">
    <source>
        <dbReference type="Proteomes" id="UP000236291"/>
    </source>
</evidence>
<proteinExistence type="predicted"/>
<dbReference type="Proteomes" id="UP000236291">
    <property type="component" value="Unassembled WGS sequence"/>
</dbReference>
<evidence type="ECO:0000313" key="1">
    <source>
        <dbReference type="EMBL" id="PNX61442.1"/>
    </source>
</evidence>
<dbReference type="AlphaFoldDB" id="A0A2K3K5A0"/>
<accession>A0A2K3K5A0</accession>
<comment type="caution">
    <text evidence="1">The sequence shown here is derived from an EMBL/GenBank/DDBJ whole genome shotgun (WGS) entry which is preliminary data.</text>
</comment>
<feature type="non-terminal residue" evidence="1">
    <location>
        <position position="48"/>
    </location>
</feature>